<sequence>MNENELELVRRQIQLTFDEIQYLIRMLYSTKDYHTKNLTLNQLWNKVSLLHFLTNMLDQQQISSTVTPTLPQPSQPAPPSHMNQTTPQTVPQNLPTITREQLANATGRNGNPAYVAVGGIVYDVTNNKAWSAASHFGLPAGKDLTAEFASCHAGQQWILSTLKPVGRLV</sequence>
<comment type="caution">
    <text evidence="3">The sequence shown here is derived from an EMBL/GenBank/DDBJ whole genome shotgun (WGS) entry which is preliminary data.</text>
</comment>
<name>A0ABS4GLH8_9BACL</name>
<organism evidence="3 4">
    <name type="scientific">Ammoniphilus resinae</name>
    <dbReference type="NCBI Taxonomy" id="861532"/>
    <lineage>
        <taxon>Bacteria</taxon>
        <taxon>Bacillati</taxon>
        <taxon>Bacillota</taxon>
        <taxon>Bacilli</taxon>
        <taxon>Bacillales</taxon>
        <taxon>Paenibacillaceae</taxon>
        <taxon>Aneurinibacillus group</taxon>
        <taxon>Ammoniphilus</taxon>
    </lineage>
</organism>
<dbReference type="Proteomes" id="UP001519343">
    <property type="component" value="Unassembled WGS sequence"/>
</dbReference>
<dbReference type="Gene3D" id="3.10.120.10">
    <property type="entry name" value="Cytochrome b5-like heme/steroid binding domain"/>
    <property type="match status" value="1"/>
</dbReference>
<evidence type="ECO:0000259" key="2">
    <source>
        <dbReference type="SMART" id="SM01117"/>
    </source>
</evidence>
<dbReference type="Pfam" id="PF00173">
    <property type="entry name" value="Cyt-b5"/>
    <property type="match status" value="1"/>
</dbReference>
<dbReference type="EMBL" id="JAGGKT010000002">
    <property type="protein sequence ID" value="MBP1931101.1"/>
    <property type="molecule type" value="Genomic_DNA"/>
</dbReference>
<dbReference type="SMART" id="SM01117">
    <property type="entry name" value="Cyt-b5"/>
    <property type="match status" value="1"/>
</dbReference>
<feature type="domain" description="Cytochrome b5 heme-binding" evidence="2">
    <location>
        <begin position="97"/>
        <end position="169"/>
    </location>
</feature>
<dbReference type="SUPFAM" id="SSF55856">
    <property type="entry name" value="Cytochrome b5-like heme/steroid binding domain"/>
    <property type="match status" value="1"/>
</dbReference>
<evidence type="ECO:0000313" key="4">
    <source>
        <dbReference type="Proteomes" id="UP001519343"/>
    </source>
</evidence>
<evidence type="ECO:0000256" key="1">
    <source>
        <dbReference type="SAM" id="MobiDB-lite"/>
    </source>
</evidence>
<feature type="region of interest" description="Disordered" evidence="1">
    <location>
        <begin position="66"/>
        <end position="90"/>
    </location>
</feature>
<proteinExistence type="predicted"/>
<feature type="compositionally biased region" description="Pro residues" evidence="1">
    <location>
        <begin position="70"/>
        <end position="79"/>
    </location>
</feature>
<keyword evidence="4" id="KW-1185">Reference proteome</keyword>
<reference evidence="3 4" key="1">
    <citation type="submission" date="2021-03" db="EMBL/GenBank/DDBJ databases">
        <title>Genomic Encyclopedia of Type Strains, Phase IV (KMG-IV): sequencing the most valuable type-strain genomes for metagenomic binning, comparative biology and taxonomic classification.</title>
        <authorList>
            <person name="Goeker M."/>
        </authorList>
    </citation>
    <scope>NUCLEOTIDE SEQUENCE [LARGE SCALE GENOMIC DNA]</scope>
    <source>
        <strain evidence="3 4">DSM 24738</strain>
    </source>
</reference>
<gene>
    <name evidence="3" type="ORF">J2Z37_001098</name>
</gene>
<evidence type="ECO:0000313" key="3">
    <source>
        <dbReference type="EMBL" id="MBP1931101.1"/>
    </source>
</evidence>
<dbReference type="RefSeq" id="WP_209809193.1">
    <property type="nucleotide sequence ID" value="NZ_JAGGKT010000002.1"/>
</dbReference>
<protein>
    <submittedName>
        <fullName evidence="3">Heme/steroid binding protein</fullName>
    </submittedName>
</protein>
<accession>A0ABS4GLH8</accession>
<feature type="compositionally biased region" description="Polar residues" evidence="1">
    <location>
        <begin position="81"/>
        <end position="90"/>
    </location>
</feature>
<dbReference type="InterPro" id="IPR001199">
    <property type="entry name" value="Cyt_B5-like_heme/steroid-bd"/>
</dbReference>
<dbReference type="InterPro" id="IPR036400">
    <property type="entry name" value="Cyt_B5-like_heme/steroid_sf"/>
</dbReference>